<dbReference type="AlphaFoldDB" id="J3PIC8"/>
<keyword evidence="4" id="KW-1185">Reference proteome</keyword>
<name>J3PIC8_GAET3</name>
<reference evidence="2" key="3">
    <citation type="submission" date="2010-09" db="EMBL/GenBank/DDBJ databases">
        <title>Annotation of Gaeumannomyces graminis var. tritici R3-111a-1.</title>
        <authorList>
            <consortium name="The Broad Institute Genome Sequencing Platform"/>
            <person name="Ma L.-J."/>
            <person name="Dead R."/>
            <person name="Young S.K."/>
            <person name="Zeng Q."/>
            <person name="Gargeya S."/>
            <person name="Fitzgerald M."/>
            <person name="Haas B."/>
            <person name="Abouelleil A."/>
            <person name="Alvarado L."/>
            <person name="Arachchi H.M."/>
            <person name="Berlin A."/>
            <person name="Brown A."/>
            <person name="Chapman S.B."/>
            <person name="Chen Z."/>
            <person name="Dunbar C."/>
            <person name="Freedman E."/>
            <person name="Gearin G."/>
            <person name="Gellesch M."/>
            <person name="Goldberg J."/>
            <person name="Griggs A."/>
            <person name="Gujja S."/>
            <person name="Heiman D."/>
            <person name="Howarth C."/>
            <person name="Larson L."/>
            <person name="Lui A."/>
            <person name="MacDonald P.J.P."/>
            <person name="Mehta T."/>
            <person name="Montmayeur A."/>
            <person name="Murphy C."/>
            <person name="Neiman D."/>
            <person name="Pearson M."/>
            <person name="Priest M."/>
            <person name="Roberts A."/>
            <person name="Saif S."/>
            <person name="Shea T."/>
            <person name="Shenoy N."/>
            <person name="Sisk P."/>
            <person name="Stolte C."/>
            <person name="Sykes S."/>
            <person name="Yandava C."/>
            <person name="Wortman J."/>
            <person name="Nusbaum C."/>
            <person name="Birren B."/>
        </authorList>
    </citation>
    <scope>NUCLEOTIDE SEQUENCE</scope>
    <source>
        <strain evidence="2">R3-111a-1</strain>
    </source>
</reference>
<reference evidence="2" key="2">
    <citation type="submission" date="2010-07" db="EMBL/GenBank/DDBJ databases">
        <authorList>
            <consortium name="The Broad Institute Genome Sequencing Platform"/>
            <consortium name="Broad Institute Genome Sequencing Center for Infectious Disease"/>
            <person name="Ma L.-J."/>
            <person name="Dead R."/>
            <person name="Young S."/>
            <person name="Zeng Q."/>
            <person name="Koehrsen M."/>
            <person name="Alvarado L."/>
            <person name="Berlin A."/>
            <person name="Chapman S.B."/>
            <person name="Chen Z."/>
            <person name="Freedman E."/>
            <person name="Gellesch M."/>
            <person name="Goldberg J."/>
            <person name="Griggs A."/>
            <person name="Gujja S."/>
            <person name="Heilman E.R."/>
            <person name="Heiman D."/>
            <person name="Hepburn T."/>
            <person name="Howarth C."/>
            <person name="Jen D."/>
            <person name="Larson L."/>
            <person name="Mehta T."/>
            <person name="Neiman D."/>
            <person name="Pearson M."/>
            <person name="Roberts A."/>
            <person name="Saif S."/>
            <person name="Shea T."/>
            <person name="Shenoy N."/>
            <person name="Sisk P."/>
            <person name="Stolte C."/>
            <person name="Sykes S."/>
            <person name="Walk T."/>
            <person name="White J."/>
            <person name="Yandava C."/>
            <person name="Haas B."/>
            <person name="Nusbaum C."/>
            <person name="Birren B."/>
        </authorList>
    </citation>
    <scope>NUCLEOTIDE SEQUENCE</scope>
    <source>
        <strain evidence="2">R3-111a-1</strain>
    </source>
</reference>
<dbReference type="GeneID" id="20353714"/>
<dbReference type="RefSeq" id="XP_009229426.1">
    <property type="nucleotide sequence ID" value="XM_009231162.1"/>
</dbReference>
<accession>J3PIC8</accession>
<evidence type="ECO:0000313" key="2">
    <source>
        <dbReference type="EMBL" id="EJT69147.1"/>
    </source>
</evidence>
<proteinExistence type="predicted"/>
<protein>
    <submittedName>
        <fullName evidence="2 3">Uncharacterized protein</fullName>
    </submittedName>
</protein>
<feature type="compositionally biased region" description="Low complexity" evidence="1">
    <location>
        <begin position="28"/>
        <end position="37"/>
    </location>
</feature>
<dbReference type="VEuPathDB" id="FungiDB:GGTG_13256"/>
<dbReference type="Proteomes" id="UP000006039">
    <property type="component" value="Unassembled WGS sequence"/>
</dbReference>
<evidence type="ECO:0000256" key="1">
    <source>
        <dbReference type="SAM" id="MobiDB-lite"/>
    </source>
</evidence>
<evidence type="ECO:0000313" key="3">
    <source>
        <dbReference type="EnsemblFungi" id="EJT69147"/>
    </source>
</evidence>
<dbReference type="EnsemblFungi" id="EJT69147">
    <property type="protein sequence ID" value="EJT69147"/>
    <property type="gene ID" value="GGTG_13256"/>
</dbReference>
<gene>
    <name evidence="3" type="primary">20353714</name>
    <name evidence="2" type="ORF">GGTG_13256</name>
</gene>
<reference evidence="3" key="5">
    <citation type="submission" date="2018-04" db="UniProtKB">
        <authorList>
            <consortium name="EnsemblFungi"/>
        </authorList>
    </citation>
    <scope>IDENTIFICATION</scope>
    <source>
        <strain evidence="3">R3-111a-1</strain>
    </source>
</reference>
<organism evidence="2">
    <name type="scientific">Gaeumannomyces tritici (strain R3-111a-1)</name>
    <name type="common">Wheat and barley take-all root rot fungus</name>
    <name type="synonym">Gaeumannomyces graminis var. tritici</name>
    <dbReference type="NCBI Taxonomy" id="644352"/>
    <lineage>
        <taxon>Eukaryota</taxon>
        <taxon>Fungi</taxon>
        <taxon>Dikarya</taxon>
        <taxon>Ascomycota</taxon>
        <taxon>Pezizomycotina</taxon>
        <taxon>Sordariomycetes</taxon>
        <taxon>Sordariomycetidae</taxon>
        <taxon>Magnaporthales</taxon>
        <taxon>Magnaporthaceae</taxon>
        <taxon>Gaeumannomyces</taxon>
    </lineage>
</organism>
<sequence length="176" mass="19341">MPAYSSQRYSFRRGRQEEPFQPLNSHITLSSDSSTLSSDDEDLPVRSQAALKPSQITLGTPRPISPSARPPSLEPGYDPFLEATQTTAREPTPSPSEASFLPDFQAEDVFSTPPTSEQAWHDPDDLVEPVDRPVPGLVRDGRAGRGETWSPTQELRFLQLLAEAARAGQMNPQIAN</sequence>
<dbReference type="HOGENOM" id="CLU_1525235_0_0_1"/>
<dbReference type="EMBL" id="GL385405">
    <property type="protein sequence ID" value="EJT69147.1"/>
    <property type="molecule type" value="Genomic_DNA"/>
</dbReference>
<evidence type="ECO:0000313" key="4">
    <source>
        <dbReference type="Proteomes" id="UP000006039"/>
    </source>
</evidence>
<reference evidence="4" key="1">
    <citation type="submission" date="2010-07" db="EMBL/GenBank/DDBJ databases">
        <title>The genome sequence of Gaeumannomyces graminis var. tritici strain R3-111a-1.</title>
        <authorList>
            <consortium name="The Broad Institute Genome Sequencing Platform"/>
            <person name="Ma L.-J."/>
            <person name="Dead R."/>
            <person name="Young S."/>
            <person name="Zeng Q."/>
            <person name="Koehrsen M."/>
            <person name="Alvarado L."/>
            <person name="Berlin A."/>
            <person name="Chapman S.B."/>
            <person name="Chen Z."/>
            <person name="Freedman E."/>
            <person name="Gellesch M."/>
            <person name="Goldberg J."/>
            <person name="Griggs A."/>
            <person name="Gujja S."/>
            <person name="Heilman E.R."/>
            <person name="Heiman D."/>
            <person name="Hepburn T."/>
            <person name="Howarth C."/>
            <person name="Jen D."/>
            <person name="Larson L."/>
            <person name="Mehta T."/>
            <person name="Neiman D."/>
            <person name="Pearson M."/>
            <person name="Roberts A."/>
            <person name="Saif S."/>
            <person name="Shea T."/>
            <person name="Shenoy N."/>
            <person name="Sisk P."/>
            <person name="Stolte C."/>
            <person name="Sykes S."/>
            <person name="Walk T."/>
            <person name="White J."/>
            <person name="Yandava C."/>
            <person name="Haas B."/>
            <person name="Nusbaum C."/>
            <person name="Birren B."/>
        </authorList>
    </citation>
    <scope>NUCLEOTIDE SEQUENCE [LARGE SCALE GENOMIC DNA]</scope>
    <source>
        <strain evidence="4">R3-111a-1</strain>
    </source>
</reference>
<feature type="region of interest" description="Disordered" evidence="1">
    <location>
        <begin position="1"/>
        <end position="150"/>
    </location>
</feature>
<reference evidence="3" key="4">
    <citation type="journal article" date="2015" name="G3 (Bethesda)">
        <title>Genome sequences of three phytopathogenic species of the Magnaporthaceae family of fungi.</title>
        <authorList>
            <person name="Okagaki L.H."/>
            <person name="Nunes C.C."/>
            <person name="Sailsbery J."/>
            <person name="Clay B."/>
            <person name="Brown D."/>
            <person name="John T."/>
            <person name="Oh Y."/>
            <person name="Young N."/>
            <person name="Fitzgerald M."/>
            <person name="Haas B.J."/>
            <person name="Zeng Q."/>
            <person name="Young S."/>
            <person name="Adiconis X."/>
            <person name="Fan L."/>
            <person name="Levin J.Z."/>
            <person name="Mitchell T.K."/>
            <person name="Okubara P.A."/>
            <person name="Farman M.L."/>
            <person name="Kohn L.M."/>
            <person name="Birren B."/>
            <person name="Ma L.-J."/>
            <person name="Dean R.A."/>
        </authorList>
    </citation>
    <scope>NUCLEOTIDE SEQUENCE</scope>
    <source>
        <strain evidence="3">R3-111a-1</strain>
    </source>
</reference>